<organism evidence="1 2">
    <name type="scientific">Methylobrevis pamukkalensis</name>
    <dbReference type="NCBI Taxonomy" id="1439726"/>
    <lineage>
        <taxon>Bacteria</taxon>
        <taxon>Pseudomonadati</taxon>
        <taxon>Pseudomonadota</taxon>
        <taxon>Alphaproteobacteria</taxon>
        <taxon>Hyphomicrobiales</taxon>
        <taxon>Pleomorphomonadaceae</taxon>
        <taxon>Methylobrevis</taxon>
    </lineage>
</organism>
<gene>
    <name evidence="1" type="ORF">A6302_03431</name>
</gene>
<dbReference type="Proteomes" id="UP000094622">
    <property type="component" value="Unassembled WGS sequence"/>
</dbReference>
<dbReference type="RefSeq" id="WP_069307778.1">
    <property type="nucleotide sequence ID" value="NZ_MCRJ01000100.1"/>
</dbReference>
<dbReference type="InterPro" id="IPR010710">
    <property type="entry name" value="DUF1289"/>
</dbReference>
<evidence type="ECO:0000313" key="1">
    <source>
        <dbReference type="EMBL" id="ODN69273.1"/>
    </source>
</evidence>
<dbReference type="Pfam" id="PF06945">
    <property type="entry name" value="DUF1289"/>
    <property type="match status" value="1"/>
</dbReference>
<comment type="caution">
    <text evidence="1">The sequence shown here is derived from an EMBL/GenBank/DDBJ whole genome shotgun (WGS) entry which is preliminary data.</text>
</comment>
<proteinExistence type="predicted"/>
<evidence type="ECO:0008006" key="3">
    <source>
        <dbReference type="Google" id="ProtNLM"/>
    </source>
</evidence>
<reference evidence="1 2" key="1">
    <citation type="submission" date="2016-07" db="EMBL/GenBank/DDBJ databases">
        <title>Draft Genome Sequence of Methylobrevis pamukkalensis PK2.</title>
        <authorList>
            <person name="Vasilenko O.V."/>
            <person name="Doronina N.V."/>
            <person name="Shmareva M.N."/>
            <person name="Tarlachkov S.V."/>
            <person name="Mustakhimov I."/>
            <person name="Trotsenko Y.A."/>
        </authorList>
    </citation>
    <scope>NUCLEOTIDE SEQUENCE [LARGE SCALE GENOMIC DNA]</scope>
    <source>
        <strain evidence="1 2">PK2</strain>
    </source>
</reference>
<dbReference type="AlphaFoldDB" id="A0A1E3GZ00"/>
<accession>A0A1E3GZ00</accession>
<protein>
    <recommendedName>
        <fullName evidence="3">Fe-S protein</fullName>
    </recommendedName>
</protein>
<keyword evidence="2" id="KW-1185">Reference proteome</keyword>
<dbReference type="EMBL" id="MCRJ01000100">
    <property type="protein sequence ID" value="ODN69273.1"/>
    <property type="molecule type" value="Genomic_DNA"/>
</dbReference>
<dbReference type="PANTHER" id="PTHR35175:SF2">
    <property type="entry name" value="DUF1289 DOMAIN-CONTAINING PROTEIN"/>
    <property type="match status" value="1"/>
</dbReference>
<name>A0A1E3GZ00_9HYPH</name>
<sequence>MAGVSTPCVKICVINEASGLCRGCLRTLGEIAGWGSFSEAERQRLIQIASRRSLPLAGRA</sequence>
<evidence type="ECO:0000313" key="2">
    <source>
        <dbReference type="Proteomes" id="UP000094622"/>
    </source>
</evidence>
<dbReference type="OrthoDB" id="3569535at2"/>
<dbReference type="PANTHER" id="PTHR35175">
    <property type="entry name" value="DUF1289 DOMAIN-CONTAINING PROTEIN"/>
    <property type="match status" value="1"/>
</dbReference>